<accession>A0A0B5EIN5</accession>
<feature type="region of interest" description="Disordered" evidence="1">
    <location>
        <begin position="1"/>
        <end position="72"/>
    </location>
</feature>
<proteinExistence type="predicted"/>
<dbReference type="AlphaFoldDB" id="A0A0B5EIN5"/>
<feature type="compositionally biased region" description="Pro residues" evidence="1">
    <location>
        <begin position="39"/>
        <end position="49"/>
    </location>
</feature>
<dbReference type="Proteomes" id="UP000031523">
    <property type="component" value="Chromosome"/>
</dbReference>
<dbReference type="KEGG" id="sals:SLNWT_1747"/>
<gene>
    <name evidence="2" type="ORF">SLNWT_1747</name>
</gene>
<dbReference type="EMBL" id="CP010519">
    <property type="protein sequence ID" value="AJE82123.1"/>
    <property type="molecule type" value="Genomic_DNA"/>
</dbReference>
<evidence type="ECO:0000313" key="3">
    <source>
        <dbReference type="Proteomes" id="UP000031523"/>
    </source>
</evidence>
<keyword evidence="3" id="KW-1185">Reference proteome</keyword>
<organism evidence="2 3">
    <name type="scientific">Streptomyces albus (strain ATCC 21838 / DSM 41398 / FERM P-419 / JCM 4703 / NBRC 107858)</name>
    <dbReference type="NCBI Taxonomy" id="1081613"/>
    <lineage>
        <taxon>Bacteria</taxon>
        <taxon>Bacillati</taxon>
        <taxon>Actinomycetota</taxon>
        <taxon>Actinomycetes</taxon>
        <taxon>Kitasatosporales</taxon>
        <taxon>Streptomycetaceae</taxon>
        <taxon>Streptomyces</taxon>
    </lineage>
</organism>
<reference evidence="2 3" key="1">
    <citation type="submission" date="2015-01" db="EMBL/GenBank/DDBJ databases">
        <title>Enhanced salinomycin production by adjusting the supply of polyketide extender units in Streptomyce albus DSM 41398.</title>
        <authorList>
            <person name="Lu C."/>
        </authorList>
    </citation>
    <scope>NUCLEOTIDE SEQUENCE [LARGE SCALE GENOMIC DNA]</scope>
    <source>
        <strain evidence="3">ATCC 21838 / DSM 41398 / FERM P-419 / JCM 4703 / NBRC 107858</strain>
    </source>
</reference>
<evidence type="ECO:0000313" key="2">
    <source>
        <dbReference type="EMBL" id="AJE82123.1"/>
    </source>
</evidence>
<protein>
    <submittedName>
        <fullName evidence="2">Uncharacterized protein</fullName>
    </submittedName>
</protein>
<name>A0A0B5EIN5_STRA4</name>
<evidence type="ECO:0000256" key="1">
    <source>
        <dbReference type="SAM" id="MobiDB-lite"/>
    </source>
</evidence>
<feature type="compositionally biased region" description="Basic and acidic residues" evidence="1">
    <location>
        <begin position="17"/>
        <end position="26"/>
    </location>
</feature>
<sequence length="72" mass="7890">MRRPLRRAPSPDGSAVLKDRRPDRRPGLPLRSAPGVRHPGPPPGPPPWTVTPDRLTPVPDDADTPERYGAQD</sequence>